<sequence>MAVLQKIRERSGLLIGVIGFCILAFVAGDLLNGGMNISSRNVGEVNGVSISSADYTNKIQNLEQSGRGKGAQLHNQVWTNEVRTILFNEQLDKAGLRLGKDQLINVLKTDPSFAQNPQFLNDAGKFDINKFNTFLAQMKAQGPQQWNAWLAYEKQLETVAKEQMYLNMIKGAIVTTTAEAKMVYKNEATKVSFDYVTIPFSSINDDQAKVTNDEINAYVKKHAKQFKTTPSRKVEYVFVANKPSKEDEAASKQIIDDLLKPSVVFNKTTGKNDTISGFAKATDIKAFVNQNSDVPFDSTYYAKEQLPVEHAEKLFAAPTGSIYGPYLFNDYYAVSKIVAKKNTAETVDASHILIAYKGADRADATVSLTKEEAKAKAEALLKQAQGGADFAKLATENTNDAGSKANGGKYPNINKGQMVPTFDQYIFNNPVGKLGMVESDFGFHVLKVDKINEKEGVQLATIAKKIESSKKTEDILYSQANKFLESVEAGDKDFAKEATAQGLISFPATKIDPFDDQLTGVEGTQAEAIRWASNKKTSVGDVKKFDSADGYLVVKLVSINDSEVMDADDARQTVEPILIKEKKAAIIRKQMAGNTLEEVSKNAKAGIVNAIEVTGANPMVNGFQEPLVVGVALGKKPNETSKLIDGSNGVYMVKTKNVTKAVDLPNYLTYKQKVGTNNRQMAQNMVYSAMYQNAKIEDNRAKVLQ</sequence>
<keyword evidence="11" id="KW-0697">Rotamase</keyword>
<dbReference type="GO" id="GO:0003755">
    <property type="term" value="F:peptidyl-prolyl cis-trans isomerase activity"/>
    <property type="evidence" value="ECO:0007669"/>
    <property type="project" value="UniProtKB-KW"/>
</dbReference>
<keyword evidence="11 14" id="KW-0413">Isomerase</keyword>
<dbReference type="RefSeq" id="WP_091523044.1">
    <property type="nucleotide sequence ID" value="NZ_FOVI01000011.1"/>
</dbReference>
<dbReference type="STRING" id="913024.SAMN05421741_11177"/>
<dbReference type="GO" id="GO:0005886">
    <property type="term" value="C:plasma membrane"/>
    <property type="evidence" value="ECO:0007669"/>
    <property type="project" value="UniProtKB-SubCell"/>
</dbReference>
<comment type="similarity">
    <text evidence="8">Belongs to the PpiD chaperone family.</text>
</comment>
<name>A0A1I5C3A2_9FLAO</name>
<evidence type="ECO:0000256" key="1">
    <source>
        <dbReference type="ARBA" id="ARBA00004382"/>
    </source>
</evidence>
<dbReference type="InterPro" id="IPR000297">
    <property type="entry name" value="PPIase_PpiC"/>
</dbReference>
<evidence type="ECO:0000259" key="13">
    <source>
        <dbReference type="PROSITE" id="PS50198"/>
    </source>
</evidence>
<keyword evidence="7" id="KW-0143">Chaperone</keyword>
<evidence type="ECO:0000256" key="5">
    <source>
        <dbReference type="ARBA" id="ARBA00022989"/>
    </source>
</evidence>
<evidence type="ECO:0000256" key="9">
    <source>
        <dbReference type="ARBA" id="ARBA00040743"/>
    </source>
</evidence>
<evidence type="ECO:0000256" key="2">
    <source>
        <dbReference type="ARBA" id="ARBA00022475"/>
    </source>
</evidence>
<keyword evidence="15" id="KW-1185">Reference proteome</keyword>
<evidence type="ECO:0000256" key="4">
    <source>
        <dbReference type="ARBA" id="ARBA00022692"/>
    </source>
</evidence>
<dbReference type="Pfam" id="PF13616">
    <property type="entry name" value="Rotamase_3"/>
    <property type="match status" value="1"/>
</dbReference>
<reference evidence="15" key="1">
    <citation type="submission" date="2016-10" db="EMBL/GenBank/DDBJ databases">
        <authorList>
            <person name="Varghese N."/>
            <person name="Submissions S."/>
        </authorList>
    </citation>
    <scope>NUCLEOTIDE SEQUENCE [LARGE SCALE GENOMIC DNA]</scope>
    <source>
        <strain evidence="15">DS-12</strain>
    </source>
</reference>
<dbReference type="Proteomes" id="UP000199036">
    <property type="component" value="Unassembled WGS sequence"/>
</dbReference>
<keyword evidence="5 12" id="KW-1133">Transmembrane helix</keyword>
<dbReference type="SUPFAM" id="SSF109998">
    <property type="entry name" value="Triger factor/SurA peptide-binding domain-like"/>
    <property type="match status" value="1"/>
</dbReference>
<evidence type="ECO:0000256" key="10">
    <source>
        <dbReference type="ARBA" id="ARBA00042775"/>
    </source>
</evidence>
<dbReference type="PANTHER" id="PTHR47529:SF1">
    <property type="entry name" value="PERIPLASMIC CHAPERONE PPID"/>
    <property type="match status" value="1"/>
</dbReference>
<dbReference type="InterPro" id="IPR052029">
    <property type="entry name" value="PpiD_chaperone"/>
</dbReference>
<keyword evidence="3" id="KW-0997">Cell inner membrane</keyword>
<dbReference type="Pfam" id="PF13623">
    <property type="entry name" value="SurA_N_2"/>
    <property type="match status" value="1"/>
</dbReference>
<dbReference type="PROSITE" id="PS50198">
    <property type="entry name" value="PPIC_PPIASE_2"/>
    <property type="match status" value="1"/>
</dbReference>
<organism evidence="14 15">
    <name type="scientific">Paenimyroides ummariense</name>
    <dbReference type="NCBI Taxonomy" id="913024"/>
    <lineage>
        <taxon>Bacteria</taxon>
        <taxon>Pseudomonadati</taxon>
        <taxon>Bacteroidota</taxon>
        <taxon>Flavobacteriia</taxon>
        <taxon>Flavobacteriales</taxon>
        <taxon>Flavobacteriaceae</taxon>
        <taxon>Paenimyroides</taxon>
    </lineage>
</organism>
<evidence type="ECO:0000256" key="6">
    <source>
        <dbReference type="ARBA" id="ARBA00023136"/>
    </source>
</evidence>
<dbReference type="InterPro" id="IPR027304">
    <property type="entry name" value="Trigger_fact/SurA_dom_sf"/>
</dbReference>
<evidence type="ECO:0000313" key="15">
    <source>
        <dbReference type="Proteomes" id="UP000199036"/>
    </source>
</evidence>
<evidence type="ECO:0000313" key="14">
    <source>
        <dbReference type="EMBL" id="SFN81503.1"/>
    </source>
</evidence>
<feature type="transmembrane region" description="Helical" evidence="12">
    <location>
        <begin position="12"/>
        <end position="31"/>
    </location>
</feature>
<evidence type="ECO:0000256" key="12">
    <source>
        <dbReference type="SAM" id="Phobius"/>
    </source>
</evidence>
<dbReference type="SUPFAM" id="SSF54534">
    <property type="entry name" value="FKBP-like"/>
    <property type="match status" value="1"/>
</dbReference>
<dbReference type="EMBL" id="FOVI01000011">
    <property type="protein sequence ID" value="SFN81503.1"/>
    <property type="molecule type" value="Genomic_DNA"/>
</dbReference>
<keyword evidence="4 12" id="KW-0812">Transmembrane</keyword>
<feature type="domain" description="PpiC" evidence="13">
    <location>
        <begin position="344"/>
        <end position="450"/>
    </location>
</feature>
<evidence type="ECO:0000256" key="3">
    <source>
        <dbReference type="ARBA" id="ARBA00022519"/>
    </source>
</evidence>
<proteinExistence type="inferred from homology"/>
<gene>
    <name evidence="14" type="ORF">SAMN05421741_11177</name>
</gene>
<evidence type="ECO:0000256" key="8">
    <source>
        <dbReference type="ARBA" id="ARBA00038408"/>
    </source>
</evidence>
<dbReference type="PANTHER" id="PTHR47529">
    <property type="entry name" value="PEPTIDYL-PROLYL CIS-TRANS ISOMERASE D"/>
    <property type="match status" value="1"/>
</dbReference>
<comment type="subcellular location">
    <subcellularLocation>
        <location evidence="1">Cell inner membrane</location>
        <topology evidence="1">Single-pass type II membrane protein</topology>
        <orientation evidence="1">Periplasmic side</orientation>
    </subcellularLocation>
</comment>
<dbReference type="InterPro" id="IPR046357">
    <property type="entry name" value="PPIase_dom_sf"/>
</dbReference>
<evidence type="ECO:0000256" key="11">
    <source>
        <dbReference type="PROSITE-ProRule" id="PRU00278"/>
    </source>
</evidence>
<keyword evidence="6 12" id="KW-0472">Membrane</keyword>
<evidence type="ECO:0000256" key="7">
    <source>
        <dbReference type="ARBA" id="ARBA00023186"/>
    </source>
</evidence>
<dbReference type="Gene3D" id="3.10.50.40">
    <property type="match status" value="1"/>
</dbReference>
<protein>
    <recommendedName>
        <fullName evidence="9">Periplasmic chaperone PpiD</fullName>
    </recommendedName>
    <alternativeName>
        <fullName evidence="10">Periplasmic folding chaperone</fullName>
    </alternativeName>
</protein>
<dbReference type="OrthoDB" id="9812372at2"/>
<accession>A0A1I5C3A2</accession>
<dbReference type="AlphaFoldDB" id="A0A1I5C3A2"/>
<keyword evidence="2" id="KW-1003">Cell membrane</keyword>